<evidence type="ECO:0000313" key="1">
    <source>
        <dbReference type="EMBL" id="KKN06310.1"/>
    </source>
</evidence>
<accession>A0A0F9MG33</accession>
<name>A0A0F9MG33_9ZZZZ</name>
<comment type="caution">
    <text evidence="1">The sequence shown here is derived from an EMBL/GenBank/DDBJ whole genome shotgun (WGS) entry which is preliminary data.</text>
</comment>
<protein>
    <submittedName>
        <fullName evidence="1">Uncharacterized protein</fullName>
    </submittedName>
</protein>
<organism evidence="1">
    <name type="scientific">marine sediment metagenome</name>
    <dbReference type="NCBI Taxonomy" id="412755"/>
    <lineage>
        <taxon>unclassified sequences</taxon>
        <taxon>metagenomes</taxon>
        <taxon>ecological metagenomes</taxon>
    </lineage>
</organism>
<reference evidence="1" key="1">
    <citation type="journal article" date="2015" name="Nature">
        <title>Complex archaea that bridge the gap between prokaryotes and eukaryotes.</title>
        <authorList>
            <person name="Spang A."/>
            <person name="Saw J.H."/>
            <person name="Jorgensen S.L."/>
            <person name="Zaremba-Niedzwiedzka K."/>
            <person name="Martijn J."/>
            <person name="Lind A.E."/>
            <person name="van Eijk R."/>
            <person name="Schleper C."/>
            <person name="Guy L."/>
            <person name="Ettema T.J."/>
        </authorList>
    </citation>
    <scope>NUCLEOTIDE SEQUENCE</scope>
</reference>
<dbReference type="AlphaFoldDB" id="A0A0F9MG33"/>
<sequence>MDLEEKVFIKADDTYIYERDGDTVYRRKFMDYDNRETISTEKVWDDVAKFMKTGREESEQKQKRIWEQTKKLSAESLKIQQEEFKQWERDEFYTSLIYGEKNA</sequence>
<gene>
    <name evidence="1" type="ORF">LCGC14_1078660</name>
</gene>
<dbReference type="EMBL" id="LAZR01004705">
    <property type="protein sequence ID" value="KKN06310.1"/>
    <property type="molecule type" value="Genomic_DNA"/>
</dbReference>
<proteinExistence type="predicted"/>